<dbReference type="SMART" id="SM00283">
    <property type="entry name" value="MA"/>
    <property type="match status" value="1"/>
</dbReference>
<feature type="transmembrane region" description="Helical" evidence="4">
    <location>
        <begin position="150"/>
        <end position="171"/>
    </location>
</feature>
<proteinExistence type="predicted"/>
<keyword evidence="1 2" id="KW-0807">Transducer</keyword>
<reference evidence="6 7" key="1">
    <citation type="submission" date="2024-09" db="EMBL/GenBank/DDBJ databases">
        <authorList>
            <person name="Sun Q."/>
            <person name="Mori K."/>
        </authorList>
    </citation>
    <scope>NUCLEOTIDE SEQUENCE [LARGE SCALE GENOMIC DNA]</scope>
    <source>
        <strain evidence="6 7">JCM 12520</strain>
    </source>
</reference>
<gene>
    <name evidence="6" type="ORF">ACFFNY_33720</name>
</gene>
<evidence type="ECO:0000313" key="7">
    <source>
        <dbReference type="Proteomes" id="UP001589619"/>
    </source>
</evidence>
<keyword evidence="3" id="KW-0175">Coiled coil</keyword>
<keyword evidence="4" id="KW-1133">Transmembrane helix</keyword>
<name>A0ABV5W8E3_9BACL</name>
<keyword evidence="4" id="KW-0812">Transmembrane</keyword>
<keyword evidence="7" id="KW-1185">Reference proteome</keyword>
<dbReference type="PANTHER" id="PTHR32089">
    <property type="entry name" value="METHYL-ACCEPTING CHEMOTAXIS PROTEIN MCPB"/>
    <property type="match status" value="1"/>
</dbReference>
<evidence type="ECO:0000256" key="1">
    <source>
        <dbReference type="ARBA" id="ARBA00023224"/>
    </source>
</evidence>
<keyword evidence="4" id="KW-0472">Membrane</keyword>
<feature type="transmembrane region" description="Helical" evidence="4">
    <location>
        <begin position="49"/>
        <end position="67"/>
    </location>
</feature>
<dbReference type="Pfam" id="PF00015">
    <property type="entry name" value="MCPsignal"/>
    <property type="match status" value="1"/>
</dbReference>
<accession>A0ABV5W8E3</accession>
<dbReference type="RefSeq" id="WP_344916574.1">
    <property type="nucleotide sequence ID" value="NZ_BAAAYO010000020.1"/>
</dbReference>
<evidence type="ECO:0000259" key="5">
    <source>
        <dbReference type="PROSITE" id="PS50111"/>
    </source>
</evidence>
<feature type="transmembrane region" description="Helical" evidence="4">
    <location>
        <begin position="73"/>
        <end position="90"/>
    </location>
</feature>
<comment type="caution">
    <text evidence="6">The sequence shown here is derived from an EMBL/GenBank/DDBJ whole genome shotgun (WGS) entry which is preliminary data.</text>
</comment>
<evidence type="ECO:0000256" key="4">
    <source>
        <dbReference type="SAM" id="Phobius"/>
    </source>
</evidence>
<dbReference type="Gene3D" id="1.10.287.950">
    <property type="entry name" value="Methyl-accepting chemotaxis protein"/>
    <property type="match status" value="1"/>
</dbReference>
<dbReference type="Proteomes" id="UP001589619">
    <property type="component" value="Unassembled WGS sequence"/>
</dbReference>
<evidence type="ECO:0000313" key="6">
    <source>
        <dbReference type="EMBL" id="MFB9756563.1"/>
    </source>
</evidence>
<feature type="transmembrane region" description="Helical" evidence="4">
    <location>
        <begin position="102"/>
        <end position="130"/>
    </location>
</feature>
<dbReference type="EMBL" id="JBHMAG010000024">
    <property type="protein sequence ID" value="MFB9756563.1"/>
    <property type="molecule type" value="Genomic_DNA"/>
</dbReference>
<feature type="transmembrane region" description="Helical" evidence="4">
    <location>
        <begin position="18"/>
        <end position="37"/>
    </location>
</feature>
<organism evidence="6 7">
    <name type="scientific">Paenibacillus hodogayensis</name>
    <dbReference type="NCBI Taxonomy" id="279208"/>
    <lineage>
        <taxon>Bacteria</taxon>
        <taxon>Bacillati</taxon>
        <taxon>Bacillota</taxon>
        <taxon>Bacilli</taxon>
        <taxon>Bacillales</taxon>
        <taxon>Paenibacillaceae</taxon>
        <taxon>Paenibacillus</taxon>
    </lineage>
</organism>
<dbReference type="PROSITE" id="PS50111">
    <property type="entry name" value="CHEMOTAXIS_TRANSDUC_2"/>
    <property type="match status" value="1"/>
</dbReference>
<protein>
    <submittedName>
        <fullName evidence="6">Methyl-accepting chemotaxis protein</fullName>
    </submittedName>
</protein>
<dbReference type="SUPFAM" id="SSF58104">
    <property type="entry name" value="Methyl-accepting chemotaxis protein (MCP) signaling domain"/>
    <property type="match status" value="1"/>
</dbReference>
<sequence>MDIQQSIKADVLRQKNGVVFMALAATCLLAALSIAALNHGEKITAESWLTMGLLVGLLGVFGVLHFTKRYPHVLPFIAIVGNAAISLVTGSQSESISNVFGVYYGLILAAVYMSVWPTVVSMTISTALLVYFVVTQNETPGIAGNETVLFVYYALVCAMLIALLATAIRMAKKMEKFGMEAGQLLAQQKDDKEMLLNTAASVSSNMTVIAAASEDSGSSFSEMNAAFQEIAAGANIQVDSTMSINLAVQETGRMITEMLDSLAELKRKTEGTNRHSLDGRAKMDTMFRATNEFQQSLGSMNEEIAILTGTLREVGAFNESIQQIAQQTNLLSLNAGIEAARAGESGRGFAVVAQEIRKLADMSGRAAEEISQKLSVVTRQATATSGSMTRIAEQMKQNAAMTLDTRETFQEINASITELDGMTSGYHDMMSAIRNANGSIQESTEHFASVSEQSSATLEQLSATLESLLKQNIEIQQNIRETDRAIKQIVQ</sequence>
<evidence type="ECO:0000256" key="3">
    <source>
        <dbReference type="SAM" id="Coils"/>
    </source>
</evidence>
<feature type="coiled-coil region" evidence="3">
    <location>
        <begin position="451"/>
        <end position="485"/>
    </location>
</feature>
<evidence type="ECO:0000256" key="2">
    <source>
        <dbReference type="PROSITE-ProRule" id="PRU00284"/>
    </source>
</evidence>
<feature type="domain" description="Methyl-accepting transducer" evidence="5">
    <location>
        <begin position="212"/>
        <end position="462"/>
    </location>
</feature>
<dbReference type="PANTHER" id="PTHR32089:SF112">
    <property type="entry name" value="LYSOZYME-LIKE PROTEIN-RELATED"/>
    <property type="match status" value="1"/>
</dbReference>
<dbReference type="InterPro" id="IPR004089">
    <property type="entry name" value="MCPsignal_dom"/>
</dbReference>